<name>A0A449ARH8_9BACT</name>
<gene>
    <name evidence="2" type="ORF">NCTC10146_00672</name>
</gene>
<sequence length="237" mass="28513">MSWLLLFVFFSMFISYSAVIFALYFKVFKIFKIAKFQLNLMVKINLNKKEISLNSKYVEGFNLLEELWKSGKKKFWILFILSLAICWVFNLIFLFMLGFKNSLLWNLILFPSFLPVILFVLGWIMKDCYIFKKSLVKMKEIISKSPIKNQLADIFGYKEFLLEENKKKEYYYIGDVEKDLFLNYNIVLKLSKLEKDKALSLYYFFIWGSHFEESETSIDDYEMLYLECINLSEKLWK</sequence>
<evidence type="ECO:0000313" key="2">
    <source>
        <dbReference type="EMBL" id="VEU69184.1"/>
    </source>
</evidence>
<accession>A0A449ARH8</accession>
<protein>
    <submittedName>
        <fullName evidence="2">Uncharacterized protein</fullName>
    </submittedName>
</protein>
<keyword evidence="1" id="KW-0812">Transmembrane</keyword>
<feature type="transmembrane region" description="Helical" evidence="1">
    <location>
        <begin position="103"/>
        <end position="124"/>
    </location>
</feature>
<reference evidence="2 3" key="1">
    <citation type="submission" date="2019-01" db="EMBL/GenBank/DDBJ databases">
        <authorList>
            <consortium name="Pathogen Informatics"/>
        </authorList>
    </citation>
    <scope>NUCLEOTIDE SEQUENCE [LARGE SCALE GENOMIC DNA]</scope>
    <source>
        <strain evidence="2 3">NCTC10146</strain>
    </source>
</reference>
<evidence type="ECO:0000313" key="3">
    <source>
        <dbReference type="Proteomes" id="UP000290495"/>
    </source>
</evidence>
<keyword evidence="1" id="KW-0472">Membrane</keyword>
<dbReference type="RefSeq" id="WP_004795178.1">
    <property type="nucleotide sequence ID" value="NZ_LR215010.1"/>
</dbReference>
<dbReference type="EMBL" id="LR215010">
    <property type="protein sequence ID" value="VEU69184.1"/>
    <property type="molecule type" value="Genomic_DNA"/>
</dbReference>
<dbReference type="AlphaFoldDB" id="A0A449ARH8"/>
<dbReference type="Proteomes" id="UP000290495">
    <property type="component" value="Chromosome"/>
</dbReference>
<feature type="transmembrane region" description="Helical" evidence="1">
    <location>
        <begin position="75"/>
        <end position="97"/>
    </location>
</feature>
<proteinExistence type="predicted"/>
<feature type="transmembrane region" description="Helical" evidence="1">
    <location>
        <begin position="6"/>
        <end position="25"/>
    </location>
</feature>
<organism evidence="2 3">
    <name type="scientific">Mycoplasmopsis canis</name>
    <dbReference type="NCBI Taxonomy" id="29555"/>
    <lineage>
        <taxon>Bacteria</taxon>
        <taxon>Bacillati</taxon>
        <taxon>Mycoplasmatota</taxon>
        <taxon>Mycoplasmoidales</taxon>
        <taxon>Metamycoplasmataceae</taxon>
        <taxon>Mycoplasmopsis</taxon>
    </lineage>
</organism>
<keyword evidence="1" id="KW-1133">Transmembrane helix</keyword>
<evidence type="ECO:0000256" key="1">
    <source>
        <dbReference type="SAM" id="Phobius"/>
    </source>
</evidence>